<proteinExistence type="predicted"/>
<keyword evidence="1" id="KW-0732">Signal</keyword>
<evidence type="ECO:0000313" key="3">
    <source>
        <dbReference type="Proteomes" id="UP000306918"/>
    </source>
</evidence>
<dbReference type="AlphaFoldDB" id="A0A4S8H7X1"/>
<name>A0A4S8H7X1_9BACT</name>
<dbReference type="Proteomes" id="UP000306918">
    <property type="component" value="Unassembled WGS sequence"/>
</dbReference>
<organism evidence="2 3">
    <name type="scientific">Niastella caeni</name>
    <dbReference type="NCBI Taxonomy" id="2569763"/>
    <lineage>
        <taxon>Bacteria</taxon>
        <taxon>Pseudomonadati</taxon>
        <taxon>Bacteroidota</taxon>
        <taxon>Chitinophagia</taxon>
        <taxon>Chitinophagales</taxon>
        <taxon>Chitinophagaceae</taxon>
        <taxon>Niastella</taxon>
    </lineage>
</organism>
<accession>A0A4S8H7X1</accession>
<dbReference type="EMBL" id="STFF01000015">
    <property type="protein sequence ID" value="THU30783.1"/>
    <property type="molecule type" value="Genomic_DNA"/>
</dbReference>
<keyword evidence="3" id="KW-1185">Reference proteome</keyword>
<feature type="signal peptide" evidence="1">
    <location>
        <begin position="1"/>
        <end position="20"/>
    </location>
</feature>
<comment type="caution">
    <text evidence="2">The sequence shown here is derived from an EMBL/GenBank/DDBJ whole genome shotgun (WGS) entry which is preliminary data.</text>
</comment>
<dbReference type="OrthoDB" id="657954at2"/>
<reference evidence="2 3" key="1">
    <citation type="submission" date="2019-04" db="EMBL/GenBank/DDBJ databases">
        <title>Niastella caeni sp. nov., isolated from activated sludge.</title>
        <authorList>
            <person name="Sheng M."/>
        </authorList>
    </citation>
    <scope>NUCLEOTIDE SEQUENCE [LARGE SCALE GENOMIC DNA]</scope>
    <source>
        <strain evidence="2 3">HX-2-15</strain>
    </source>
</reference>
<evidence type="ECO:0000256" key="1">
    <source>
        <dbReference type="SAM" id="SignalP"/>
    </source>
</evidence>
<feature type="chain" id="PRO_5020818404" description="Lipoprotein" evidence="1">
    <location>
        <begin position="21"/>
        <end position="232"/>
    </location>
</feature>
<evidence type="ECO:0008006" key="4">
    <source>
        <dbReference type="Google" id="ProtNLM"/>
    </source>
</evidence>
<sequence length="232" mass="25895">MTTRNLLLVLFSLIIFNACSKDGDDEGNPGGTPGNTNEYKPGKKLLIDDLALYTSNGIIRDQPIIRDFMTRNFPEDISRFNIGQTTVGDHNISTNIIFLDNNKVKLNDIEMEIVSKNDKEMILSPLDSAAMPGSDPLGHCKLLHNQVPQYNPYSICQSAGGNCKKYRKAYPVIIEGGNYFLPLLKYALVSNCNIFTYTSKPLPNYFNKNIPNGMLKSKDSLLVQVSRLPLTK</sequence>
<dbReference type="RefSeq" id="WP_136580815.1">
    <property type="nucleotide sequence ID" value="NZ_STFF01000015.1"/>
</dbReference>
<protein>
    <recommendedName>
        <fullName evidence="4">Lipoprotein</fullName>
    </recommendedName>
</protein>
<gene>
    <name evidence="2" type="ORF">FAM09_29730</name>
</gene>
<evidence type="ECO:0000313" key="2">
    <source>
        <dbReference type="EMBL" id="THU30783.1"/>
    </source>
</evidence>